<organism evidence="2 3">
    <name type="scientific">Elysia crispata</name>
    <name type="common">lettuce slug</name>
    <dbReference type="NCBI Taxonomy" id="231223"/>
    <lineage>
        <taxon>Eukaryota</taxon>
        <taxon>Metazoa</taxon>
        <taxon>Spiralia</taxon>
        <taxon>Lophotrochozoa</taxon>
        <taxon>Mollusca</taxon>
        <taxon>Gastropoda</taxon>
        <taxon>Heterobranchia</taxon>
        <taxon>Euthyneura</taxon>
        <taxon>Panpulmonata</taxon>
        <taxon>Sacoglossa</taxon>
        <taxon>Placobranchoidea</taxon>
        <taxon>Plakobranchidae</taxon>
        <taxon>Elysia</taxon>
    </lineage>
</organism>
<comment type="caution">
    <text evidence="2">The sequence shown here is derived from an EMBL/GenBank/DDBJ whole genome shotgun (WGS) entry which is preliminary data.</text>
</comment>
<accession>A0AAE1DFK2</accession>
<evidence type="ECO:0000256" key="1">
    <source>
        <dbReference type="SAM" id="MobiDB-lite"/>
    </source>
</evidence>
<sequence length="106" mass="11996">MLQSEEDRDQHQRKKRESGKIRAASTDGPATRLTCIRFNRDRHAPELQKTVAWPAGSTLHQDPWVPQRSPINNNKISASWASCVTKVISLDNGWSARYPLVTDLDS</sequence>
<feature type="region of interest" description="Disordered" evidence="1">
    <location>
        <begin position="1"/>
        <end position="28"/>
    </location>
</feature>
<dbReference type="EMBL" id="JAWDGP010004135">
    <property type="protein sequence ID" value="KAK3767593.1"/>
    <property type="molecule type" value="Genomic_DNA"/>
</dbReference>
<protein>
    <submittedName>
        <fullName evidence="2">Uncharacterized protein</fullName>
    </submittedName>
</protein>
<evidence type="ECO:0000313" key="3">
    <source>
        <dbReference type="Proteomes" id="UP001283361"/>
    </source>
</evidence>
<evidence type="ECO:0000313" key="2">
    <source>
        <dbReference type="EMBL" id="KAK3767593.1"/>
    </source>
</evidence>
<dbReference type="AlphaFoldDB" id="A0AAE1DFK2"/>
<name>A0AAE1DFK2_9GAST</name>
<dbReference type="Proteomes" id="UP001283361">
    <property type="component" value="Unassembled WGS sequence"/>
</dbReference>
<keyword evidence="3" id="KW-1185">Reference proteome</keyword>
<gene>
    <name evidence="2" type="ORF">RRG08_003854</name>
</gene>
<reference evidence="2" key="1">
    <citation type="journal article" date="2023" name="G3 (Bethesda)">
        <title>A reference genome for the long-term kleptoplast-retaining sea slug Elysia crispata morphotype clarki.</title>
        <authorList>
            <person name="Eastman K.E."/>
            <person name="Pendleton A.L."/>
            <person name="Shaikh M.A."/>
            <person name="Suttiyut T."/>
            <person name="Ogas R."/>
            <person name="Tomko P."/>
            <person name="Gavelis G."/>
            <person name="Widhalm J.R."/>
            <person name="Wisecaver J.H."/>
        </authorList>
    </citation>
    <scope>NUCLEOTIDE SEQUENCE</scope>
    <source>
        <strain evidence="2">ECLA1</strain>
    </source>
</reference>
<proteinExistence type="predicted"/>